<dbReference type="OrthoDB" id="9773582at2"/>
<dbReference type="Gene3D" id="1.20.144.10">
    <property type="entry name" value="Phosphatidic acid phosphatase type 2/haloperoxidase"/>
    <property type="match status" value="1"/>
</dbReference>
<evidence type="ECO:0000313" key="4">
    <source>
        <dbReference type="Proteomes" id="UP000267469"/>
    </source>
</evidence>
<name>A0A3N0EJ53_SINP1</name>
<dbReference type="InterPro" id="IPR000326">
    <property type="entry name" value="PAP2/HPO"/>
</dbReference>
<gene>
    <name evidence="3" type="ORF">ED312_09905</name>
</gene>
<dbReference type="AlphaFoldDB" id="A0A3N0EJ53"/>
<proteinExistence type="predicted"/>
<keyword evidence="4" id="KW-1185">Reference proteome</keyword>
<sequence length="315" mass="34585">MLTPKSCCVILLLVASLPAFSQVKDSARTEEGRFQTSVNVLKNSVLSIPGDFREIGHLTSENWKKTATYVGGIAGLIMVDKYTTQFYQDHVEDNINYSLPRISSRNSNFPLFRGNDPYIAYSLLGIYGGSVIANSEKGQTAAVNSFKALAYSYVISHLLLKTVFGRQRPDPSLSDGVPPESPFTSNPLDFGNFHGISFDADADGTAFPSLHATAYFAVAKVLAMEFNNYWIPYTLVSVVFFADIKSHRHWVADMVAGGLIGTLIGKAIVNSSRKLKAKQKKESETGQAFLQEKPTLRLIPQISGRMVGLHCVVTF</sequence>
<feature type="signal peptide" evidence="1">
    <location>
        <begin position="1"/>
        <end position="21"/>
    </location>
</feature>
<evidence type="ECO:0000313" key="3">
    <source>
        <dbReference type="EMBL" id="RNL87709.1"/>
    </source>
</evidence>
<feature type="domain" description="Phosphatidic acid phosphatase type 2/haloperoxidase" evidence="2">
    <location>
        <begin position="137"/>
        <end position="269"/>
    </location>
</feature>
<comment type="caution">
    <text evidence="3">The sequence shown here is derived from an EMBL/GenBank/DDBJ whole genome shotgun (WGS) entry which is preliminary data.</text>
</comment>
<dbReference type="SUPFAM" id="SSF48317">
    <property type="entry name" value="Acid phosphatase/Vanadium-dependent haloperoxidase"/>
    <property type="match status" value="1"/>
</dbReference>
<feature type="chain" id="PRO_5018316063" evidence="1">
    <location>
        <begin position="22"/>
        <end position="315"/>
    </location>
</feature>
<evidence type="ECO:0000259" key="2">
    <source>
        <dbReference type="SMART" id="SM00014"/>
    </source>
</evidence>
<keyword evidence="1" id="KW-0732">Signal</keyword>
<dbReference type="InterPro" id="IPR036938">
    <property type="entry name" value="PAP2/HPO_sf"/>
</dbReference>
<protein>
    <submittedName>
        <fullName evidence="3">Phosphatase PAP2 family protein</fullName>
    </submittedName>
</protein>
<accession>A0A3N0EJ53</accession>
<reference evidence="3 4" key="1">
    <citation type="submission" date="2018-10" db="EMBL/GenBank/DDBJ databases">
        <title>Sinomicrobium pectinilyticum sp. nov., a pectinase-producing bacterium isolated from alkaline and saline soil, and emended description of the genus Sinomicrobium.</title>
        <authorList>
            <person name="Cheng B."/>
            <person name="Li C."/>
            <person name="Lai Q."/>
            <person name="Du M."/>
            <person name="Shao Z."/>
            <person name="Xu P."/>
            <person name="Yang C."/>
        </authorList>
    </citation>
    <scope>NUCLEOTIDE SEQUENCE [LARGE SCALE GENOMIC DNA]</scope>
    <source>
        <strain evidence="3 4">5DNS001</strain>
    </source>
</reference>
<evidence type="ECO:0000256" key="1">
    <source>
        <dbReference type="SAM" id="SignalP"/>
    </source>
</evidence>
<dbReference type="RefSeq" id="WP_123215854.1">
    <property type="nucleotide sequence ID" value="NZ_RJTM01000071.1"/>
</dbReference>
<dbReference type="SMART" id="SM00014">
    <property type="entry name" value="acidPPc"/>
    <property type="match status" value="1"/>
</dbReference>
<dbReference type="Proteomes" id="UP000267469">
    <property type="component" value="Unassembled WGS sequence"/>
</dbReference>
<dbReference type="Pfam" id="PF01569">
    <property type="entry name" value="PAP2"/>
    <property type="match status" value="1"/>
</dbReference>
<dbReference type="EMBL" id="RJTM01000071">
    <property type="protein sequence ID" value="RNL87709.1"/>
    <property type="molecule type" value="Genomic_DNA"/>
</dbReference>
<organism evidence="3 4">
    <name type="scientific">Sinomicrobium pectinilyticum</name>
    <dbReference type="NCBI Taxonomy" id="1084421"/>
    <lineage>
        <taxon>Bacteria</taxon>
        <taxon>Pseudomonadati</taxon>
        <taxon>Bacteroidota</taxon>
        <taxon>Flavobacteriia</taxon>
        <taxon>Flavobacteriales</taxon>
        <taxon>Flavobacteriaceae</taxon>
        <taxon>Sinomicrobium</taxon>
    </lineage>
</organism>